<evidence type="ECO:0000313" key="2">
    <source>
        <dbReference type="Proteomes" id="UP000827092"/>
    </source>
</evidence>
<protein>
    <submittedName>
        <fullName evidence="1">Uncharacterized protein</fullName>
    </submittedName>
</protein>
<sequence>MDDSNSMRLFIARDDKIHKPIVLTDIKEEAQYTYPSDFWKSSNNKPPSISIMNNTANQIYSLLMEDLAVSQWRDNVISTFIHHAVLENKELFEITLTEDWTPKGEPAIGKKDDKINPFSLITVTKDSVLIHPKLSSPTQRNLGYLCYCAY</sequence>
<dbReference type="InterPro" id="IPR035961">
    <property type="entry name" value="Rhabdovirus_nucleoprotein-like"/>
</dbReference>
<dbReference type="SUPFAM" id="SSF140809">
    <property type="entry name" value="Rhabdovirus nucleoprotein-like"/>
    <property type="match status" value="1"/>
</dbReference>
<dbReference type="Gene3D" id="1.10.3570.10">
    <property type="entry name" value="Rhabdovirus nucleocapsid protein like domain"/>
    <property type="match status" value="1"/>
</dbReference>
<comment type="caution">
    <text evidence="1">The sequence shown here is derived from an EMBL/GenBank/DDBJ whole genome shotgun (WGS) entry which is preliminary data.</text>
</comment>
<accession>A0AAV6TWT0</accession>
<organism evidence="1 2">
    <name type="scientific">Oedothorax gibbosus</name>
    <dbReference type="NCBI Taxonomy" id="931172"/>
    <lineage>
        <taxon>Eukaryota</taxon>
        <taxon>Metazoa</taxon>
        <taxon>Ecdysozoa</taxon>
        <taxon>Arthropoda</taxon>
        <taxon>Chelicerata</taxon>
        <taxon>Arachnida</taxon>
        <taxon>Araneae</taxon>
        <taxon>Araneomorphae</taxon>
        <taxon>Entelegynae</taxon>
        <taxon>Araneoidea</taxon>
        <taxon>Linyphiidae</taxon>
        <taxon>Erigoninae</taxon>
        <taxon>Oedothorax</taxon>
    </lineage>
</organism>
<dbReference type="Proteomes" id="UP000827092">
    <property type="component" value="Unassembled WGS sequence"/>
</dbReference>
<dbReference type="AlphaFoldDB" id="A0AAV6TWT0"/>
<evidence type="ECO:0000313" key="1">
    <source>
        <dbReference type="EMBL" id="KAG8176083.1"/>
    </source>
</evidence>
<dbReference type="InterPro" id="IPR023330">
    <property type="entry name" value="Rhabdovirus_ncapsid_N"/>
</dbReference>
<proteinExistence type="predicted"/>
<name>A0AAV6TWT0_9ARAC</name>
<reference evidence="1 2" key="1">
    <citation type="journal article" date="2022" name="Nat. Ecol. Evol.">
        <title>A masculinizing supergene underlies an exaggerated male reproductive morph in a spider.</title>
        <authorList>
            <person name="Hendrickx F."/>
            <person name="De Corte Z."/>
            <person name="Sonet G."/>
            <person name="Van Belleghem S.M."/>
            <person name="Kostlbacher S."/>
            <person name="Vangestel C."/>
        </authorList>
    </citation>
    <scope>NUCLEOTIDE SEQUENCE [LARGE SCALE GENOMIC DNA]</scope>
    <source>
        <strain evidence="1">W744_W776</strain>
    </source>
</reference>
<dbReference type="EMBL" id="JAFNEN010000918">
    <property type="protein sequence ID" value="KAG8176083.1"/>
    <property type="molecule type" value="Genomic_DNA"/>
</dbReference>
<keyword evidence="2" id="KW-1185">Reference proteome</keyword>
<gene>
    <name evidence="1" type="ORF">JTE90_025541</name>
</gene>